<dbReference type="STRING" id="1448308.A0A2T2NQJ2"/>
<feature type="compositionally biased region" description="Polar residues" evidence="3">
    <location>
        <begin position="1318"/>
        <end position="1357"/>
    </location>
</feature>
<name>A0A2T2NQJ2_CORCC</name>
<dbReference type="EMBL" id="KZ678134">
    <property type="protein sequence ID" value="PSN67673.1"/>
    <property type="molecule type" value="Genomic_DNA"/>
</dbReference>
<dbReference type="Proteomes" id="UP000240883">
    <property type="component" value="Unassembled WGS sequence"/>
</dbReference>
<evidence type="ECO:0000256" key="1">
    <source>
        <dbReference type="ARBA" id="ARBA00004123"/>
    </source>
</evidence>
<feature type="region of interest" description="Disordered" evidence="3">
    <location>
        <begin position="166"/>
        <end position="205"/>
    </location>
</feature>
<feature type="compositionally biased region" description="Polar residues" evidence="3">
    <location>
        <begin position="921"/>
        <end position="931"/>
    </location>
</feature>
<dbReference type="Gene3D" id="1.10.246.20">
    <property type="entry name" value="Coactivator CBP, KIX domain"/>
    <property type="match status" value="1"/>
</dbReference>
<feature type="region of interest" description="Disordered" evidence="3">
    <location>
        <begin position="1263"/>
        <end position="1366"/>
    </location>
</feature>
<evidence type="ECO:0000259" key="4">
    <source>
        <dbReference type="Pfam" id="PF16987"/>
    </source>
</evidence>
<feature type="region of interest" description="Disordered" evidence="3">
    <location>
        <begin position="921"/>
        <end position="965"/>
    </location>
</feature>
<feature type="compositionally biased region" description="Low complexity" evidence="3">
    <location>
        <begin position="734"/>
        <end position="759"/>
    </location>
</feature>
<feature type="compositionally biased region" description="Low complexity" evidence="3">
    <location>
        <begin position="625"/>
        <end position="636"/>
    </location>
</feature>
<dbReference type="InterPro" id="IPR036529">
    <property type="entry name" value="KIX_dom_sf"/>
</dbReference>
<dbReference type="InterPro" id="IPR036546">
    <property type="entry name" value="MED15_KIX"/>
</dbReference>
<feature type="compositionally biased region" description="Polar residues" evidence="3">
    <location>
        <begin position="718"/>
        <end position="732"/>
    </location>
</feature>
<comment type="subcellular location">
    <subcellularLocation>
        <location evidence="1">Nucleus</location>
    </subcellularLocation>
</comment>
<evidence type="ECO:0000313" key="5">
    <source>
        <dbReference type="EMBL" id="PSN67673.1"/>
    </source>
</evidence>
<feature type="compositionally biased region" description="Polar residues" evidence="3">
    <location>
        <begin position="333"/>
        <end position="342"/>
    </location>
</feature>
<feature type="compositionally biased region" description="Low complexity" evidence="3">
    <location>
        <begin position="1430"/>
        <end position="1441"/>
    </location>
</feature>
<feature type="compositionally biased region" description="Low complexity" evidence="3">
    <location>
        <begin position="1301"/>
        <end position="1314"/>
    </location>
</feature>
<feature type="compositionally biased region" description="Low complexity" evidence="3">
    <location>
        <begin position="813"/>
        <end position="860"/>
    </location>
</feature>
<dbReference type="GO" id="GO:0005634">
    <property type="term" value="C:nucleus"/>
    <property type="evidence" value="ECO:0007669"/>
    <property type="project" value="UniProtKB-SubCell"/>
</dbReference>
<keyword evidence="6" id="KW-1185">Reference proteome</keyword>
<feature type="compositionally biased region" description="Low complexity" evidence="3">
    <location>
        <begin position="177"/>
        <end position="205"/>
    </location>
</feature>
<evidence type="ECO:0000256" key="3">
    <source>
        <dbReference type="SAM" id="MobiDB-lite"/>
    </source>
</evidence>
<accession>A0A2T2NQJ2</accession>
<dbReference type="Pfam" id="PF16987">
    <property type="entry name" value="KIX_2"/>
    <property type="match status" value="1"/>
</dbReference>
<feature type="compositionally biased region" description="Low complexity" evidence="3">
    <location>
        <begin position="1085"/>
        <end position="1107"/>
    </location>
</feature>
<organism evidence="5 6">
    <name type="scientific">Corynespora cassiicola Philippines</name>
    <dbReference type="NCBI Taxonomy" id="1448308"/>
    <lineage>
        <taxon>Eukaryota</taxon>
        <taxon>Fungi</taxon>
        <taxon>Dikarya</taxon>
        <taxon>Ascomycota</taxon>
        <taxon>Pezizomycotina</taxon>
        <taxon>Dothideomycetes</taxon>
        <taxon>Pleosporomycetidae</taxon>
        <taxon>Pleosporales</taxon>
        <taxon>Corynesporascaceae</taxon>
        <taxon>Corynespora</taxon>
    </lineage>
</organism>
<sequence length="1537" mass="168453">MNNPNFQNMMAMNRGNQNVQQHLMQHYRNQQAQGKIPQGWQQTVQPQERAALALQFYTSYRLVKPDLNEMEAMRMSMQFETQAFNNSPSKDQYQSTIKSKFQAMQNLRQQQAQGMQNNLNNPMNAMNAMNQMGMMGQPGVQAPRQNTPQQFPQGFANPQLQRPMQASPIPMAQNPSQMGMNAGNPQGMQQGQNGQQPNMQQGQPQNYDENLINQFARRLMTSAKEETRQRLEQEIAQWPEQKKQAVMARGMPPIFQCFREQAVKMLRAKQLNPQQALAVLNQDQNAGGMQQQLNQMQGQAGMNQRQGNQNFDFNALANQQIEALRVQDQGQTVVPASNNPNAQMVGFGGQNAQAGQQQNASLAQRQAAQAAFQNAQRQQAAQAQAQAHAQAQAQAQAQARAQQQMQQQAQARAQAVQNGNANQLLQGQVGGLNLPPGTQQPSPAMPMLNRPLGVPPGQPGPRTPQQTPQAHVPVMTPQGNQPQGMQQVDPQVATQLMREAQQRAAAAAQGQQPLTDTVRMGLIPPEMDPVIKAQLLKIPEPQFRSIIQSYMTNLRRTNPIANGGPMPGGQAGPGQPNMIMNPAQALQMAIPSHMMNGANMANMGGRPNMNMGQATPGQMGGQPGQMGQPPGGNQQAQRLMDASNLLRSSPGIIQATDHTHFPPNVINPSVRQHLPPDCKSWIQLKQWASQNPQLMPGVNPNKLLLLQVLHFQDVRRQSNMQQNGGRPQQNNVGGMAPQAPMAGQGPPRPPQQQQQQPNMPNVAAIQVSPQEIQMFRQKLPPNQAGVSDDQLRTYIQTQKYQAFLKSQHLRNVQAQTQQRPQGPQQQPGMPGQGPQATRPPSAQPQPAQITPQQAKPANKPQQPPQTTPQPAQNALKQGVKRPNEDTEVNADASNANAAPQAPAMVPSGSRQGVNLTQEQMSKLNPQQQAQMRAQLLKAQDASNNKPQQRPIPSPEEIQARMADPARKTKFRLMVNEEDQKTPRGQPVQMSPEARAQVQALLKDKFPHFKKVEQALRIFLVTFEGVESENMARTVMKARLQIMRQINMQDGSLLPEVTLSEAEIKENIRRIFSFVGKVMSTVQNHQQSTKPPQGQQPQGSQAQAQGRPPQLNAANLKIVEEQQRQNKVPQAPTTEKPDAAIHFGGQSPRGAPTYFDTAPPPVKLKLPDKKRPKMDPSSSQTSTPGAKPSPHMGSAKNSPEMKRQAPPEPRPTFKCRDPSCPHSTQGFDSQPELDAHVAQAHSRIDDPQQFAIDSMASYLDVDVKTGLPKTDPNASRLAATAKPAPPARPAQPAKSGQTPSVPQNATTPAQAAATPMTRVPTQTGVKSSPSTNLLKTPQTGAKVATPSTGGPTKATPTSMAKPAAKQPENVAVLEPEKEEDLQPVLPSSLFDFSYDEIYPALDNNGPLTVLDLKDEDASWVLRSRPSSPIETPDSSTKDTPSTRQSDISENDNLQIRLDIKEPVDVPDAWNNALNNNTLPLDAQLSEDLQHLGVTLPPMDQDDMMLFYGDSIMMDLDTLDRTMDSMDFSASLDPAVLTT</sequence>
<feature type="domain" description="Mediator complex subunit 15 KIX" evidence="4">
    <location>
        <begin position="38"/>
        <end position="113"/>
    </location>
</feature>
<feature type="region of interest" description="Disordered" evidence="3">
    <location>
        <begin position="432"/>
        <end position="470"/>
    </location>
</feature>
<reference evidence="5 6" key="1">
    <citation type="journal article" date="2018" name="Front. Microbiol.">
        <title>Genome-Wide Analysis of Corynespora cassiicola Leaf Fall Disease Putative Effectors.</title>
        <authorList>
            <person name="Lopez D."/>
            <person name="Ribeiro S."/>
            <person name="Label P."/>
            <person name="Fumanal B."/>
            <person name="Venisse J.S."/>
            <person name="Kohler A."/>
            <person name="de Oliveira R.R."/>
            <person name="Labutti K."/>
            <person name="Lipzen A."/>
            <person name="Lail K."/>
            <person name="Bauer D."/>
            <person name="Ohm R.A."/>
            <person name="Barry K.W."/>
            <person name="Spatafora J."/>
            <person name="Grigoriev I.V."/>
            <person name="Martin F.M."/>
            <person name="Pujade-Renaud V."/>
        </authorList>
    </citation>
    <scope>NUCLEOTIDE SEQUENCE [LARGE SCALE GENOMIC DNA]</scope>
    <source>
        <strain evidence="5 6">Philippines</strain>
    </source>
</reference>
<keyword evidence="2" id="KW-0539">Nucleus</keyword>
<feature type="region of interest" description="Disordered" evidence="3">
    <location>
        <begin position="1081"/>
        <end position="1107"/>
    </location>
</feature>
<evidence type="ECO:0000313" key="6">
    <source>
        <dbReference type="Proteomes" id="UP000240883"/>
    </source>
</evidence>
<dbReference type="GO" id="GO:0006355">
    <property type="term" value="P:regulation of DNA-templated transcription"/>
    <property type="evidence" value="ECO:0007669"/>
    <property type="project" value="InterPro"/>
</dbReference>
<proteinExistence type="predicted"/>
<feature type="region of interest" description="Disordered" evidence="3">
    <location>
        <begin position="810"/>
        <end position="888"/>
    </location>
</feature>
<dbReference type="OrthoDB" id="3918840at2759"/>
<protein>
    <recommendedName>
        <fullName evidence="4">Mediator complex subunit 15 KIX domain-containing protein</fullName>
    </recommendedName>
</protein>
<gene>
    <name evidence="5" type="ORF">BS50DRAFT_347014</name>
</gene>
<feature type="region of interest" description="Disordered" evidence="3">
    <location>
        <begin position="1420"/>
        <end position="1450"/>
    </location>
</feature>
<dbReference type="GO" id="GO:0003712">
    <property type="term" value="F:transcription coregulator activity"/>
    <property type="evidence" value="ECO:0007669"/>
    <property type="project" value="InterPro"/>
</dbReference>
<evidence type="ECO:0000256" key="2">
    <source>
        <dbReference type="ARBA" id="ARBA00023242"/>
    </source>
</evidence>
<feature type="region of interest" description="Disordered" evidence="3">
    <location>
        <begin position="718"/>
        <end position="759"/>
    </location>
</feature>
<feature type="compositionally biased region" description="Pro residues" evidence="3">
    <location>
        <begin position="453"/>
        <end position="462"/>
    </location>
</feature>
<feature type="region of interest" description="Disordered" evidence="3">
    <location>
        <begin position="614"/>
        <end position="636"/>
    </location>
</feature>
<feature type="compositionally biased region" description="Low complexity" evidence="3">
    <location>
        <begin position="350"/>
        <end position="361"/>
    </location>
</feature>
<feature type="region of interest" description="Disordered" evidence="3">
    <location>
        <begin position="333"/>
        <end position="361"/>
    </location>
</feature>
<feature type="region of interest" description="Disordered" evidence="3">
    <location>
        <begin position="1121"/>
        <end position="1244"/>
    </location>
</feature>